<evidence type="ECO:0000256" key="1">
    <source>
        <dbReference type="SAM" id="MobiDB-lite"/>
    </source>
</evidence>
<evidence type="ECO:0000313" key="4">
    <source>
        <dbReference type="Proteomes" id="UP000070700"/>
    </source>
</evidence>
<feature type="compositionally biased region" description="Polar residues" evidence="1">
    <location>
        <begin position="1"/>
        <end position="12"/>
    </location>
</feature>
<dbReference type="GeneID" id="28823126"/>
<feature type="region of interest" description="Disordered" evidence="1">
    <location>
        <begin position="1"/>
        <end position="24"/>
    </location>
</feature>
<dbReference type="PROSITE" id="PS00028">
    <property type="entry name" value="ZINC_FINGER_C2H2_1"/>
    <property type="match status" value="1"/>
</dbReference>
<dbReference type="InterPro" id="IPR013087">
    <property type="entry name" value="Znf_C2H2_type"/>
</dbReference>
<dbReference type="RefSeq" id="XP_018066527.1">
    <property type="nucleotide sequence ID" value="XM_018213400.1"/>
</dbReference>
<gene>
    <name evidence="3" type="ORF">LY89DRAFT_673954</name>
</gene>
<organism evidence="3 4">
    <name type="scientific">Mollisia scopiformis</name>
    <name type="common">Conifer needle endophyte fungus</name>
    <name type="synonym">Phialocephala scopiformis</name>
    <dbReference type="NCBI Taxonomy" id="149040"/>
    <lineage>
        <taxon>Eukaryota</taxon>
        <taxon>Fungi</taxon>
        <taxon>Dikarya</taxon>
        <taxon>Ascomycota</taxon>
        <taxon>Pezizomycotina</taxon>
        <taxon>Leotiomycetes</taxon>
        <taxon>Helotiales</taxon>
        <taxon>Mollisiaceae</taxon>
        <taxon>Mollisia</taxon>
    </lineage>
</organism>
<dbReference type="EMBL" id="KQ947425">
    <property type="protein sequence ID" value="KUJ12172.1"/>
    <property type="molecule type" value="Genomic_DNA"/>
</dbReference>
<dbReference type="Gene3D" id="3.30.160.60">
    <property type="entry name" value="Classic Zinc Finger"/>
    <property type="match status" value="1"/>
</dbReference>
<accession>A0A194WX56</accession>
<evidence type="ECO:0000313" key="3">
    <source>
        <dbReference type="EMBL" id="KUJ12172.1"/>
    </source>
</evidence>
<evidence type="ECO:0000259" key="2">
    <source>
        <dbReference type="PROSITE" id="PS00028"/>
    </source>
</evidence>
<dbReference type="Proteomes" id="UP000070700">
    <property type="component" value="Unassembled WGS sequence"/>
</dbReference>
<keyword evidence="4" id="KW-1185">Reference proteome</keyword>
<reference evidence="3 4" key="1">
    <citation type="submission" date="2015-10" db="EMBL/GenBank/DDBJ databases">
        <title>Full genome of DAOMC 229536 Phialocephala scopiformis, a fungal endophyte of spruce producing the potent anti-insectan compound rugulosin.</title>
        <authorList>
            <consortium name="DOE Joint Genome Institute"/>
            <person name="Walker A.K."/>
            <person name="Frasz S.L."/>
            <person name="Seifert K.A."/>
            <person name="Miller J.D."/>
            <person name="Mondo S.J."/>
            <person name="Labutti K."/>
            <person name="Lipzen A."/>
            <person name="Dockter R."/>
            <person name="Kennedy M."/>
            <person name="Grigoriev I.V."/>
            <person name="Spatafora J.W."/>
        </authorList>
    </citation>
    <scope>NUCLEOTIDE SEQUENCE [LARGE SCALE GENOMIC DNA]</scope>
    <source>
        <strain evidence="3 4">CBS 120377</strain>
    </source>
</reference>
<feature type="domain" description="C2H2-type" evidence="2">
    <location>
        <begin position="215"/>
        <end position="238"/>
    </location>
</feature>
<dbReference type="KEGG" id="psco:LY89DRAFT_673954"/>
<name>A0A194WX56_MOLSC</name>
<proteinExistence type="predicted"/>
<protein>
    <recommendedName>
        <fullName evidence="2">C2H2-type domain-containing protein</fullName>
    </recommendedName>
</protein>
<dbReference type="InParanoid" id="A0A194WX56"/>
<dbReference type="OrthoDB" id="7295497at2759"/>
<sequence>MQDFSNNENLTNGRMDIPTSDPQYDPNWGFVGAEAGRKSEHIGLSLYTGWMYPTPETTGAPYFNLSAGCMVHPAERNDFATLASPIPLGFGDAQSQAALKAPTAAATAPAPVGNTFASDIPLGFGNAQDQATFTVPTPAVNSFACSIPGYYSVQQGQAIFTAPVAPATTPAPAVSSFASNIPLGYGHAQGQAASTSLGAGATTSAPAPAVNTFACTQSRCQASFKRDTDRIRHEASKHGVNGTLHFCQVLGCPKSLGAGYTRRDKLTEHMWKKHANLGFVKRAH</sequence>
<dbReference type="AlphaFoldDB" id="A0A194WX56"/>